<dbReference type="Pfam" id="PF04542">
    <property type="entry name" value="Sigma70_r2"/>
    <property type="match status" value="1"/>
</dbReference>
<dbReference type="Gene3D" id="1.10.10.10">
    <property type="entry name" value="Winged helix-like DNA-binding domain superfamily/Winged helix DNA-binding domain"/>
    <property type="match status" value="1"/>
</dbReference>
<dbReference type="InterPro" id="IPR013324">
    <property type="entry name" value="RNA_pol_sigma_r3/r4-like"/>
</dbReference>
<comment type="similarity">
    <text evidence="1">Belongs to the sigma-70 factor family. ECF subfamily.</text>
</comment>
<dbReference type="Proteomes" id="UP001597112">
    <property type="component" value="Unassembled WGS sequence"/>
</dbReference>
<gene>
    <name evidence="7" type="ORF">ACFQ21_00415</name>
</gene>
<dbReference type="PANTHER" id="PTHR43133:SF46">
    <property type="entry name" value="RNA POLYMERASE SIGMA-70 FACTOR ECF SUBFAMILY"/>
    <property type="match status" value="1"/>
</dbReference>
<evidence type="ECO:0000313" key="7">
    <source>
        <dbReference type="EMBL" id="MFD0997740.1"/>
    </source>
</evidence>
<feature type="domain" description="RNA polymerase sigma-70 region 2" evidence="5">
    <location>
        <begin position="19"/>
        <end position="80"/>
    </location>
</feature>
<accession>A0ABW3JX23</accession>
<dbReference type="RefSeq" id="WP_377573239.1">
    <property type="nucleotide sequence ID" value="NZ_JBHTKA010000001.1"/>
</dbReference>
<dbReference type="InterPro" id="IPR014284">
    <property type="entry name" value="RNA_pol_sigma-70_dom"/>
</dbReference>
<dbReference type="InterPro" id="IPR013325">
    <property type="entry name" value="RNA_pol_sigma_r2"/>
</dbReference>
<evidence type="ECO:0000256" key="4">
    <source>
        <dbReference type="ARBA" id="ARBA00023163"/>
    </source>
</evidence>
<keyword evidence="4" id="KW-0804">Transcription</keyword>
<dbReference type="InterPro" id="IPR007627">
    <property type="entry name" value="RNA_pol_sigma70_r2"/>
</dbReference>
<evidence type="ECO:0000256" key="3">
    <source>
        <dbReference type="ARBA" id="ARBA00023082"/>
    </source>
</evidence>
<proteinExistence type="inferred from homology"/>
<dbReference type="PANTHER" id="PTHR43133">
    <property type="entry name" value="RNA POLYMERASE ECF-TYPE SIGMA FACTO"/>
    <property type="match status" value="1"/>
</dbReference>
<feature type="domain" description="RNA polymerase sigma factor 70 region 4 type 2" evidence="6">
    <location>
        <begin position="117"/>
        <end position="167"/>
    </location>
</feature>
<keyword evidence="3" id="KW-0731">Sigma factor</keyword>
<name>A0ABW3JX23_9BACT</name>
<evidence type="ECO:0000259" key="6">
    <source>
        <dbReference type="Pfam" id="PF08281"/>
    </source>
</evidence>
<evidence type="ECO:0000256" key="2">
    <source>
        <dbReference type="ARBA" id="ARBA00023015"/>
    </source>
</evidence>
<dbReference type="NCBIfam" id="TIGR02937">
    <property type="entry name" value="sigma70-ECF"/>
    <property type="match status" value="1"/>
</dbReference>
<evidence type="ECO:0000313" key="8">
    <source>
        <dbReference type="Proteomes" id="UP001597112"/>
    </source>
</evidence>
<evidence type="ECO:0000256" key="1">
    <source>
        <dbReference type="ARBA" id="ARBA00010641"/>
    </source>
</evidence>
<comment type="caution">
    <text evidence="7">The sequence shown here is derived from an EMBL/GenBank/DDBJ whole genome shotgun (WGS) entry which is preliminary data.</text>
</comment>
<protein>
    <submittedName>
        <fullName evidence="7">RNA polymerase sigma-70 factor</fullName>
    </submittedName>
</protein>
<reference evidence="8" key="1">
    <citation type="journal article" date="2019" name="Int. J. Syst. Evol. Microbiol.">
        <title>The Global Catalogue of Microorganisms (GCM) 10K type strain sequencing project: providing services to taxonomists for standard genome sequencing and annotation.</title>
        <authorList>
            <consortium name="The Broad Institute Genomics Platform"/>
            <consortium name="The Broad Institute Genome Sequencing Center for Infectious Disease"/>
            <person name="Wu L."/>
            <person name="Ma J."/>
        </authorList>
    </citation>
    <scope>NUCLEOTIDE SEQUENCE [LARGE SCALE GENOMIC DNA]</scope>
    <source>
        <strain evidence="8">CCUG 58938</strain>
    </source>
</reference>
<dbReference type="InterPro" id="IPR036388">
    <property type="entry name" value="WH-like_DNA-bd_sf"/>
</dbReference>
<dbReference type="NCBIfam" id="TIGR02985">
    <property type="entry name" value="Sig70_bacteroi1"/>
    <property type="match status" value="1"/>
</dbReference>
<dbReference type="SUPFAM" id="SSF88946">
    <property type="entry name" value="Sigma2 domain of RNA polymerase sigma factors"/>
    <property type="match status" value="1"/>
</dbReference>
<dbReference type="EMBL" id="JBHTKA010000001">
    <property type="protein sequence ID" value="MFD0997740.1"/>
    <property type="molecule type" value="Genomic_DNA"/>
</dbReference>
<sequence length="176" mass="20779">MGEIRSFEILSEAKFAEIYQAFWKKLYSVAYNHLRDKALAQEIVQDVFVKLWLNRDKVKQVENADAYLLTAIRNKIYDHFDSVACRKKHYQRALEDFSEERNAVDDIIIFNEGMSVILDELKKMPEKTEAVFRLSKFHKYSNDEIAEKTQLSSKAVEYHITQAMKKLRTRLAMFLS</sequence>
<dbReference type="Gene3D" id="1.10.1740.10">
    <property type="match status" value="1"/>
</dbReference>
<keyword evidence="2" id="KW-0805">Transcription regulation</keyword>
<organism evidence="7 8">
    <name type="scientific">Ohtaekwangia kribbensis</name>
    <dbReference type="NCBI Taxonomy" id="688913"/>
    <lineage>
        <taxon>Bacteria</taxon>
        <taxon>Pseudomonadati</taxon>
        <taxon>Bacteroidota</taxon>
        <taxon>Cytophagia</taxon>
        <taxon>Cytophagales</taxon>
        <taxon>Fulvivirgaceae</taxon>
        <taxon>Ohtaekwangia</taxon>
    </lineage>
</organism>
<dbReference type="Pfam" id="PF08281">
    <property type="entry name" value="Sigma70_r4_2"/>
    <property type="match status" value="1"/>
</dbReference>
<keyword evidence="8" id="KW-1185">Reference proteome</keyword>
<dbReference type="InterPro" id="IPR039425">
    <property type="entry name" value="RNA_pol_sigma-70-like"/>
</dbReference>
<dbReference type="InterPro" id="IPR013249">
    <property type="entry name" value="RNA_pol_sigma70_r4_t2"/>
</dbReference>
<dbReference type="InterPro" id="IPR014327">
    <property type="entry name" value="RNA_pol_sigma70_bacteroid"/>
</dbReference>
<dbReference type="SUPFAM" id="SSF88659">
    <property type="entry name" value="Sigma3 and sigma4 domains of RNA polymerase sigma factors"/>
    <property type="match status" value="1"/>
</dbReference>
<evidence type="ECO:0000259" key="5">
    <source>
        <dbReference type="Pfam" id="PF04542"/>
    </source>
</evidence>